<dbReference type="InterPro" id="IPR044843">
    <property type="entry name" value="Trans_IPPS_bact-type"/>
</dbReference>
<dbReference type="InterPro" id="IPR019845">
    <property type="entry name" value="Squalene/phytoene_synthase_CS"/>
</dbReference>
<dbReference type="CDD" id="cd00683">
    <property type="entry name" value="Trans_IPPS_HH"/>
    <property type="match status" value="1"/>
</dbReference>
<accession>A0A538TQI9</accession>
<dbReference type="Pfam" id="PF00494">
    <property type="entry name" value="SQS_PSY"/>
    <property type="match status" value="1"/>
</dbReference>
<dbReference type="PROSITE" id="PS01045">
    <property type="entry name" value="SQUALEN_PHYTOEN_SYN_2"/>
    <property type="match status" value="1"/>
</dbReference>
<dbReference type="SFLD" id="SFLDG01212">
    <property type="entry name" value="Phytoene_synthase_like"/>
    <property type="match status" value="1"/>
</dbReference>
<dbReference type="InterPro" id="IPR033904">
    <property type="entry name" value="Trans_IPPS_HH"/>
</dbReference>
<dbReference type="InterPro" id="IPR008949">
    <property type="entry name" value="Isoprenoid_synthase_dom_sf"/>
</dbReference>
<dbReference type="GO" id="GO:0051996">
    <property type="term" value="F:squalene synthase [NAD(P)H] activity"/>
    <property type="evidence" value="ECO:0007669"/>
    <property type="project" value="InterPro"/>
</dbReference>
<dbReference type="GO" id="GO:0016117">
    <property type="term" value="P:carotenoid biosynthetic process"/>
    <property type="evidence" value="ECO:0007669"/>
    <property type="project" value="InterPro"/>
</dbReference>
<dbReference type="SUPFAM" id="SSF48576">
    <property type="entry name" value="Terpenoid synthases"/>
    <property type="match status" value="1"/>
</dbReference>
<dbReference type="NCBIfam" id="TIGR03465">
    <property type="entry name" value="HpnD"/>
    <property type="match status" value="1"/>
</dbReference>
<dbReference type="InterPro" id="IPR002060">
    <property type="entry name" value="Squ/phyt_synthse"/>
</dbReference>
<name>A0A538TQI9_UNCEI</name>
<evidence type="ECO:0000256" key="1">
    <source>
        <dbReference type="ARBA" id="ARBA00022679"/>
    </source>
</evidence>
<dbReference type="AlphaFoldDB" id="A0A538TQI9"/>
<protein>
    <submittedName>
        <fullName evidence="2">Presqualene diphosphate synthase HpnD</fullName>
        <ecNumber evidence="2">2.5.1.103</ecNumber>
    </submittedName>
</protein>
<sequence length="276" mass="31366">MPSAAPNGRPTNFGVAFAVLPRAERDAIRALHAWSRSVDDGVDDAVDTACARVSIERWRREVDLLYDGRPEEPATQALSPHVERFGIPRIYLEELVTGIEMDLIHARYGTFRELSRYCYRVASVVGLICLRIFGDYEERGRGYAVDLGVALQLTNILRDVGVDHARGRIYLPEDELRQFGYGEDALARSERSKAFLDLMQFQASRVRAFFASAEREVARLDRRRLVAAEIMARVYRRLLDRIEASKFDVFRSEIRVPKLERAWIAASTALGVFAGR</sequence>
<gene>
    <name evidence="2" type="primary">hpnD</name>
    <name evidence="2" type="ORF">E6K79_03220</name>
</gene>
<organism evidence="2 3">
    <name type="scientific">Eiseniibacteriota bacterium</name>
    <dbReference type="NCBI Taxonomy" id="2212470"/>
    <lineage>
        <taxon>Bacteria</taxon>
        <taxon>Candidatus Eiseniibacteriota</taxon>
    </lineage>
</organism>
<comment type="caution">
    <text evidence="2">The sequence shown here is derived from an EMBL/GenBank/DDBJ whole genome shotgun (WGS) entry which is preliminary data.</text>
</comment>
<dbReference type="PANTHER" id="PTHR31480">
    <property type="entry name" value="BIFUNCTIONAL LYCOPENE CYCLASE/PHYTOENE SYNTHASE"/>
    <property type="match status" value="1"/>
</dbReference>
<proteinExistence type="predicted"/>
<keyword evidence="1 2" id="KW-0808">Transferase</keyword>
<dbReference type="Proteomes" id="UP000317691">
    <property type="component" value="Unassembled WGS sequence"/>
</dbReference>
<dbReference type="PROSITE" id="PS01044">
    <property type="entry name" value="SQUALEN_PHYTOEN_SYN_1"/>
    <property type="match status" value="1"/>
</dbReference>
<dbReference type="Gene3D" id="1.10.600.10">
    <property type="entry name" value="Farnesyl Diphosphate Synthase"/>
    <property type="match status" value="1"/>
</dbReference>
<dbReference type="SFLD" id="SFLDS00005">
    <property type="entry name" value="Isoprenoid_Synthase_Type_I"/>
    <property type="match status" value="1"/>
</dbReference>
<dbReference type="EMBL" id="VBOZ01000010">
    <property type="protein sequence ID" value="TMQ65892.1"/>
    <property type="molecule type" value="Genomic_DNA"/>
</dbReference>
<dbReference type="GO" id="GO:0004311">
    <property type="term" value="F:geranylgeranyl diphosphate synthase activity"/>
    <property type="evidence" value="ECO:0007669"/>
    <property type="project" value="InterPro"/>
</dbReference>
<dbReference type="EC" id="2.5.1.103" evidence="2"/>
<dbReference type="SFLD" id="SFLDG01018">
    <property type="entry name" value="Squalene/Phytoene_Synthase_Lik"/>
    <property type="match status" value="1"/>
</dbReference>
<evidence type="ECO:0000313" key="2">
    <source>
        <dbReference type="EMBL" id="TMQ65892.1"/>
    </source>
</evidence>
<reference evidence="2 3" key="1">
    <citation type="journal article" date="2019" name="Nat. Microbiol.">
        <title>Mediterranean grassland soil C-N compound turnover is dependent on rainfall and depth, and is mediated by genomically divergent microorganisms.</title>
        <authorList>
            <person name="Diamond S."/>
            <person name="Andeer P.F."/>
            <person name="Li Z."/>
            <person name="Crits-Christoph A."/>
            <person name="Burstein D."/>
            <person name="Anantharaman K."/>
            <person name="Lane K.R."/>
            <person name="Thomas B.C."/>
            <person name="Pan C."/>
            <person name="Northen T.R."/>
            <person name="Banfield J.F."/>
        </authorList>
    </citation>
    <scope>NUCLEOTIDE SEQUENCE [LARGE SCALE GENOMIC DNA]</scope>
    <source>
        <strain evidence="2">WS_9</strain>
    </source>
</reference>
<dbReference type="InterPro" id="IPR017828">
    <property type="entry name" value="SQ_synth_HpnD-like"/>
</dbReference>
<evidence type="ECO:0000313" key="3">
    <source>
        <dbReference type="Proteomes" id="UP000317691"/>
    </source>
</evidence>